<name>A0A502KP19_9GAMM</name>
<dbReference type="PANTHER" id="PTHR43110">
    <property type="entry name" value="THIOL PEROXIDASE"/>
    <property type="match status" value="1"/>
</dbReference>
<dbReference type="EMBL" id="SAWY01000036">
    <property type="protein sequence ID" value="TPH13398.1"/>
    <property type="molecule type" value="Genomic_DNA"/>
</dbReference>
<keyword evidence="5" id="KW-1185">Reference proteome</keyword>
<dbReference type="InterPro" id="IPR050455">
    <property type="entry name" value="Tpx_Peroxidase_subfamily"/>
</dbReference>
<proteinExistence type="predicted"/>
<dbReference type="Gene3D" id="3.40.30.10">
    <property type="entry name" value="Glutaredoxin"/>
    <property type="match status" value="1"/>
</dbReference>
<reference evidence="4 5" key="1">
    <citation type="submission" date="2019-01" db="EMBL/GenBank/DDBJ databases">
        <title>Litorilituus lipolytica sp. nov., isolated from intertidal sand of the Yellow Sea in China.</title>
        <authorList>
            <person name="Liu A."/>
        </authorList>
    </citation>
    <scope>NUCLEOTIDE SEQUENCE [LARGE SCALE GENOMIC DNA]</scope>
    <source>
        <strain evidence="4 5">RZ04</strain>
    </source>
</reference>
<evidence type="ECO:0000256" key="1">
    <source>
        <dbReference type="ARBA" id="ARBA00023284"/>
    </source>
</evidence>
<feature type="chain" id="PRO_5021441651" evidence="2">
    <location>
        <begin position="22"/>
        <end position="186"/>
    </location>
</feature>
<keyword evidence="1" id="KW-0676">Redox-active center</keyword>
<feature type="domain" description="Thioredoxin" evidence="3">
    <location>
        <begin position="31"/>
        <end position="186"/>
    </location>
</feature>
<dbReference type="GO" id="GO:0016491">
    <property type="term" value="F:oxidoreductase activity"/>
    <property type="evidence" value="ECO:0007669"/>
    <property type="project" value="InterPro"/>
</dbReference>
<dbReference type="PANTHER" id="PTHR43110:SF1">
    <property type="entry name" value="THIOL PEROXIDASE"/>
    <property type="match status" value="1"/>
</dbReference>
<accession>A0A502KP19</accession>
<dbReference type="InterPro" id="IPR000866">
    <property type="entry name" value="AhpC/TSA"/>
</dbReference>
<comment type="caution">
    <text evidence="4">The sequence shown here is derived from an EMBL/GenBank/DDBJ whole genome shotgun (WGS) entry which is preliminary data.</text>
</comment>
<dbReference type="PROSITE" id="PS51352">
    <property type="entry name" value="THIOREDOXIN_2"/>
    <property type="match status" value="1"/>
</dbReference>
<organism evidence="4 5">
    <name type="scientific">Litorilituus lipolyticus</name>
    <dbReference type="NCBI Taxonomy" id="2491017"/>
    <lineage>
        <taxon>Bacteria</taxon>
        <taxon>Pseudomonadati</taxon>
        <taxon>Pseudomonadota</taxon>
        <taxon>Gammaproteobacteria</taxon>
        <taxon>Alteromonadales</taxon>
        <taxon>Colwelliaceae</taxon>
        <taxon>Litorilituus</taxon>
    </lineage>
</organism>
<dbReference type="GO" id="GO:0016209">
    <property type="term" value="F:antioxidant activity"/>
    <property type="evidence" value="ECO:0007669"/>
    <property type="project" value="InterPro"/>
</dbReference>
<keyword evidence="2" id="KW-0732">Signal</keyword>
<gene>
    <name evidence="4" type="ORF">EPA86_14515</name>
</gene>
<evidence type="ECO:0000259" key="3">
    <source>
        <dbReference type="PROSITE" id="PS51352"/>
    </source>
</evidence>
<evidence type="ECO:0000313" key="5">
    <source>
        <dbReference type="Proteomes" id="UP000315303"/>
    </source>
</evidence>
<sequence>MNKMLTIAATLLLAVFAQCHASEKKTIEIGPKIGEIAPEIMVVDENNKKQTIKSLSQENGMILVFFRSADWCPFCKRHLIELKASSAKLNKLGYGVAALSYDSTEILAQFSQEHQLPYPLLSDQNITTINAYKIRNKQYNQGDSNYGIPYPGIVIIDNQGKVVDKYFYQGYKQRVNFEMLAEKLAK</sequence>
<dbReference type="RefSeq" id="WP_140604855.1">
    <property type="nucleotide sequence ID" value="NZ_SAWY01000036.1"/>
</dbReference>
<dbReference type="AlphaFoldDB" id="A0A502KP19"/>
<evidence type="ECO:0000256" key="2">
    <source>
        <dbReference type="SAM" id="SignalP"/>
    </source>
</evidence>
<dbReference type="Proteomes" id="UP000315303">
    <property type="component" value="Unassembled WGS sequence"/>
</dbReference>
<protein>
    <submittedName>
        <fullName evidence="4">Peroxiredoxin family protein</fullName>
    </submittedName>
</protein>
<evidence type="ECO:0000313" key="4">
    <source>
        <dbReference type="EMBL" id="TPH13398.1"/>
    </source>
</evidence>
<dbReference type="InterPro" id="IPR036249">
    <property type="entry name" value="Thioredoxin-like_sf"/>
</dbReference>
<dbReference type="OrthoDB" id="9809746at2"/>
<dbReference type="Pfam" id="PF00578">
    <property type="entry name" value="AhpC-TSA"/>
    <property type="match status" value="1"/>
</dbReference>
<dbReference type="InterPro" id="IPR013766">
    <property type="entry name" value="Thioredoxin_domain"/>
</dbReference>
<feature type="signal peptide" evidence="2">
    <location>
        <begin position="1"/>
        <end position="21"/>
    </location>
</feature>
<dbReference type="SUPFAM" id="SSF52833">
    <property type="entry name" value="Thioredoxin-like"/>
    <property type="match status" value="1"/>
</dbReference>